<dbReference type="InterPro" id="IPR004360">
    <property type="entry name" value="Glyas_Fos-R_dOase_dom"/>
</dbReference>
<dbReference type="STRING" id="1112.A9D12_02905"/>
<name>A0A192D2R7_9SPHN</name>
<feature type="domain" description="VOC" evidence="1">
    <location>
        <begin position="5"/>
        <end position="127"/>
    </location>
</feature>
<keyword evidence="3" id="KW-1185">Reference proteome</keyword>
<dbReference type="PANTHER" id="PTHR36437:SF2">
    <property type="entry name" value="GLYOXALASE_BLEOMYCIN RESISTANCE PROTEIN_DIOXYGENASE"/>
    <property type="match status" value="1"/>
</dbReference>
<dbReference type="Proteomes" id="UP000078263">
    <property type="component" value="Chromosome"/>
</dbReference>
<dbReference type="InterPro" id="IPR037523">
    <property type="entry name" value="VOC_core"/>
</dbReference>
<keyword evidence="2" id="KW-0223">Dioxygenase</keyword>
<dbReference type="PROSITE" id="PS51819">
    <property type="entry name" value="VOC"/>
    <property type="match status" value="1"/>
</dbReference>
<accession>A0A192D2R7</accession>
<dbReference type="EMBL" id="CP016033">
    <property type="protein sequence ID" value="ANK12054.1"/>
    <property type="molecule type" value="Genomic_DNA"/>
</dbReference>
<protein>
    <submittedName>
        <fullName evidence="2">Extradiol dioxygenase</fullName>
    </submittedName>
</protein>
<dbReference type="AlphaFoldDB" id="A0A192D2R7"/>
<reference evidence="2 3" key="1">
    <citation type="submission" date="2016-05" db="EMBL/GenBank/DDBJ databases">
        <title>Compelete Genome Sequence of Bacteriochlorophyll-Synthesizing Bacterium Porphyrobacter neustonensis DSM 9434.</title>
        <authorList>
            <person name="Shi X.-L."/>
            <person name="Wu Y.-H."/>
            <person name="Cheng H."/>
            <person name="Xu L."/>
            <person name="Zhang X.-Q."/>
            <person name="Wang C.-S."/>
            <person name="Xu X.-W."/>
        </authorList>
    </citation>
    <scope>NUCLEOTIDE SEQUENCE [LARGE SCALE GENOMIC DNA]</scope>
    <source>
        <strain evidence="2 3">DSM 9434</strain>
    </source>
</reference>
<dbReference type="GO" id="GO:0051213">
    <property type="term" value="F:dioxygenase activity"/>
    <property type="evidence" value="ECO:0007669"/>
    <property type="project" value="UniProtKB-KW"/>
</dbReference>
<evidence type="ECO:0000259" key="1">
    <source>
        <dbReference type="PROSITE" id="PS51819"/>
    </source>
</evidence>
<sequence>MTATRLALTTLVVPDYDAGIAFCVDGLGFDLIEDSDMGGGKRWVVVGGRGGGRLLLAKAASDAQSSAIGNQTGGRVAFFAHTDDFTGAHARLVEAGAKFHEEPRHEGYGTVAVFSDPFGNRWDLIEPKETGQ</sequence>
<dbReference type="KEGG" id="pns:A9D12_02905"/>
<dbReference type="PANTHER" id="PTHR36437">
    <property type="entry name" value="GLYOXALASE/BLEOMYCIN RESISTANCE PROTEIN/DIOXYGENASE"/>
    <property type="match status" value="1"/>
</dbReference>
<dbReference type="SUPFAM" id="SSF54593">
    <property type="entry name" value="Glyoxalase/Bleomycin resistance protein/Dihydroxybiphenyl dioxygenase"/>
    <property type="match status" value="1"/>
</dbReference>
<evidence type="ECO:0000313" key="3">
    <source>
        <dbReference type="Proteomes" id="UP000078263"/>
    </source>
</evidence>
<dbReference type="Gene3D" id="3.10.180.10">
    <property type="entry name" value="2,3-Dihydroxybiphenyl 1,2-Dioxygenase, domain 1"/>
    <property type="match status" value="1"/>
</dbReference>
<evidence type="ECO:0000313" key="2">
    <source>
        <dbReference type="EMBL" id="ANK12054.1"/>
    </source>
</evidence>
<dbReference type="RefSeq" id="WP_068349623.1">
    <property type="nucleotide sequence ID" value="NZ_CP016033.1"/>
</dbReference>
<proteinExistence type="predicted"/>
<organism evidence="2 3">
    <name type="scientific">Erythrobacter neustonensis</name>
    <dbReference type="NCBI Taxonomy" id="1112"/>
    <lineage>
        <taxon>Bacteria</taxon>
        <taxon>Pseudomonadati</taxon>
        <taxon>Pseudomonadota</taxon>
        <taxon>Alphaproteobacteria</taxon>
        <taxon>Sphingomonadales</taxon>
        <taxon>Erythrobacteraceae</taxon>
        <taxon>Erythrobacter/Porphyrobacter group</taxon>
        <taxon>Erythrobacter</taxon>
    </lineage>
</organism>
<keyword evidence="2" id="KW-0560">Oxidoreductase</keyword>
<dbReference type="Pfam" id="PF00903">
    <property type="entry name" value="Glyoxalase"/>
    <property type="match status" value="1"/>
</dbReference>
<gene>
    <name evidence="2" type="ORF">A9D12_02905</name>
</gene>
<dbReference type="InterPro" id="IPR029068">
    <property type="entry name" value="Glyas_Bleomycin-R_OHBP_Dase"/>
</dbReference>